<organism evidence="2 3">
    <name type="scientific">Perkinsus olseni</name>
    <name type="common">Perkinsus atlanticus</name>
    <dbReference type="NCBI Taxonomy" id="32597"/>
    <lineage>
        <taxon>Eukaryota</taxon>
        <taxon>Sar</taxon>
        <taxon>Alveolata</taxon>
        <taxon>Perkinsozoa</taxon>
        <taxon>Perkinsea</taxon>
        <taxon>Perkinsida</taxon>
        <taxon>Perkinsidae</taxon>
        <taxon>Perkinsus</taxon>
    </lineage>
</organism>
<accession>A0A7J6MAA3</accession>
<proteinExistence type="predicted"/>
<gene>
    <name evidence="2" type="ORF">FOZ61_007088</name>
</gene>
<dbReference type="EMBL" id="JABAHT010000042">
    <property type="protein sequence ID" value="KAF4668120.1"/>
    <property type="molecule type" value="Genomic_DNA"/>
</dbReference>
<feature type="region of interest" description="Disordered" evidence="1">
    <location>
        <begin position="1"/>
        <end position="24"/>
    </location>
</feature>
<comment type="caution">
    <text evidence="2">The sequence shown here is derived from an EMBL/GenBank/DDBJ whole genome shotgun (WGS) entry which is preliminary data.</text>
</comment>
<dbReference type="OrthoDB" id="425459at2759"/>
<evidence type="ECO:0000256" key="1">
    <source>
        <dbReference type="SAM" id="MobiDB-lite"/>
    </source>
</evidence>
<feature type="region of interest" description="Disordered" evidence="1">
    <location>
        <begin position="239"/>
        <end position="276"/>
    </location>
</feature>
<evidence type="ECO:0000313" key="3">
    <source>
        <dbReference type="Proteomes" id="UP000570595"/>
    </source>
</evidence>
<dbReference type="Proteomes" id="UP000570595">
    <property type="component" value="Unassembled WGS sequence"/>
</dbReference>
<name>A0A7J6MAA3_PEROL</name>
<sequence>MGNAQCCESAPRKLTGDGTALPDSKKPVKCHIQRAGPYSSNYKTYTTDDIEWLEFVKQSSTQRSRSKTDQNAAADDKTFTLEGFLDHSGGTREILGTVEIASPEVKVSESGWAAQVKGRVMNKAGSTTAKVEVKCNGKGKDSINASQLSVKVKCGKDQKHDTLQVTDASDATKKAYTISHRHFTLTCTEFQEGSSTDDFRIDLDTSPGPDAFDGSVIMLAFVVAYTARSTDQLRHAVASAIESPEGGSAEVPEEKTTEENPGPPGESQAAPEENAE</sequence>
<protein>
    <submittedName>
        <fullName evidence="2">Uncharacterized protein</fullName>
    </submittedName>
</protein>
<reference evidence="2 3" key="1">
    <citation type="submission" date="2020-04" db="EMBL/GenBank/DDBJ databases">
        <title>Perkinsus olseni comparative genomics.</title>
        <authorList>
            <person name="Bogema D.R."/>
        </authorList>
    </citation>
    <scope>NUCLEOTIDE SEQUENCE [LARGE SCALE GENOMIC DNA]</scope>
    <source>
        <strain evidence="2">ATCC PRA-179</strain>
    </source>
</reference>
<evidence type="ECO:0000313" key="2">
    <source>
        <dbReference type="EMBL" id="KAF4668120.1"/>
    </source>
</evidence>
<dbReference type="AlphaFoldDB" id="A0A7J6MAA3"/>